<feature type="non-terminal residue" evidence="1">
    <location>
        <position position="71"/>
    </location>
</feature>
<name>A0A3D5QBC6_FLESI</name>
<reference evidence="1 2" key="1">
    <citation type="journal article" date="2018" name="Nat. Biotechnol.">
        <title>A standardized bacterial taxonomy based on genome phylogeny substantially revises the tree of life.</title>
        <authorList>
            <person name="Parks D.H."/>
            <person name="Chuvochina M."/>
            <person name="Waite D.W."/>
            <person name="Rinke C."/>
            <person name="Skarshewski A."/>
            <person name="Chaumeil P.A."/>
            <person name="Hugenholtz P."/>
        </authorList>
    </citation>
    <scope>NUCLEOTIDE SEQUENCE [LARGE SCALE GENOMIC DNA]</scope>
    <source>
        <strain evidence="1">UBA8672</strain>
    </source>
</reference>
<protein>
    <submittedName>
        <fullName evidence="1">Uncharacterized protein</fullName>
    </submittedName>
</protein>
<accession>A0A3D5QBC6</accession>
<comment type="caution">
    <text evidence="1">The sequence shown here is derived from an EMBL/GenBank/DDBJ whole genome shotgun (WGS) entry which is preliminary data.</text>
</comment>
<feature type="non-terminal residue" evidence="1">
    <location>
        <position position="1"/>
    </location>
</feature>
<dbReference type="AlphaFoldDB" id="A0A3D5QBC6"/>
<evidence type="ECO:0000313" key="2">
    <source>
        <dbReference type="Proteomes" id="UP000262325"/>
    </source>
</evidence>
<dbReference type="Proteomes" id="UP000262325">
    <property type="component" value="Unassembled WGS sequence"/>
</dbReference>
<sequence length="71" mass="8292">AVYTNNEHLLYYGKSSQENLNKPDIPKKNMVNIADITQKMDERFFDIYVVVGTNPVITYPEPRLQIKAFEE</sequence>
<proteinExistence type="predicted"/>
<gene>
    <name evidence="1" type="ORF">DHM44_02800</name>
</gene>
<evidence type="ECO:0000313" key="1">
    <source>
        <dbReference type="EMBL" id="HCW92589.1"/>
    </source>
</evidence>
<dbReference type="EMBL" id="DPPF01000060">
    <property type="protein sequence ID" value="HCW92589.1"/>
    <property type="molecule type" value="Genomic_DNA"/>
</dbReference>
<organism evidence="1 2">
    <name type="scientific">Flexistipes sinusarabici</name>
    <dbReference type="NCBI Taxonomy" id="2352"/>
    <lineage>
        <taxon>Bacteria</taxon>
        <taxon>Pseudomonadati</taxon>
        <taxon>Deferribacterota</taxon>
        <taxon>Deferribacteres</taxon>
        <taxon>Deferribacterales</taxon>
        <taxon>Flexistipitaceae</taxon>
        <taxon>Flexistipes</taxon>
    </lineage>
</organism>